<dbReference type="PANTHER" id="PTHR11845">
    <property type="entry name" value="5'-DEOXYNUCLEOTIDASE HDDC2"/>
    <property type="match status" value="1"/>
</dbReference>
<protein>
    <submittedName>
        <fullName evidence="4">HD domain-containing protein</fullName>
    </submittedName>
</protein>
<dbReference type="RefSeq" id="WP_263529772.1">
    <property type="nucleotide sequence ID" value="NZ_JAOVZB010000002.1"/>
</dbReference>
<dbReference type="EMBL" id="JAOVZB010000002">
    <property type="protein sequence ID" value="MCV2402392.1"/>
    <property type="molecule type" value="Genomic_DNA"/>
</dbReference>
<sequence length="196" mass="22357">MMNDRLLQQVQFLNEVEKLKLVFRANKTLDSGREENSAEHSWHVALMAIIFSENSNLGDVDLLKVVKMLLIHDLVEIDAGDTWAYAENQQSKFVDEQQCAQRIFSILPKDQADEFIHLWHEFEERQTDEAKYASAIDGLQPLINHLLTGDPTSAEGKIAVEKVRAKKAYIKEFVPSLWPVAESMINQSAEVGLYVE</sequence>
<dbReference type="InterPro" id="IPR039356">
    <property type="entry name" value="YfbR/HDDC2"/>
</dbReference>
<dbReference type="Proteomes" id="UP001209713">
    <property type="component" value="Unassembled WGS sequence"/>
</dbReference>
<evidence type="ECO:0000313" key="5">
    <source>
        <dbReference type="Proteomes" id="UP001209713"/>
    </source>
</evidence>
<dbReference type="Pfam" id="PF13023">
    <property type="entry name" value="HD_3"/>
    <property type="match status" value="1"/>
</dbReference>
<gene>
    <name evidence="4" type="ORF">OFY17_05755</name>
</gene>
<dbReference type="SUPFAM" id="SSF109604">
    <property type="entry name" value="HD-domain/PDEase-like"/>
    <property type="match status" value="1"/>
</dbReference>
<reference evidence="4 5" key="1">
    <citation type="submission" date="2022-10" db="EMBL/GenBank/DDBJ databases">
        <title>Marinomonas transparenta sp. nov. and Marinomonas sargassi sp. nov., isolated from marine alga (Sargassum natans (L.) Gaillon).</title>
        <authorList>
            <person name="Wang Y."/>
        </authorList>
    </citation>
    <scope>NUCLEOTIDE SEQUENCE [LARGE SCALE GENOMIC DNA]</scope>
    <source>
        <strain evidence="4 5">C2222</strain>
    </source>
</reference>
<evidence type="ECO:0000256" key="2">
    <source>
        <dbReference type="ARBA" id="ARBA00022801"/>
    </source>
</evidence>
<evidence type="ECO:0000256" key="1">
    <source>
        <dbReference type="ARBA" id="ARBA00022723"/>
    </source>
</evidence>
<dbReference type="Gene3D" id="1.10.3210.10">
    <property type="entry name" value="Hypothetical protein af1432"/>
    <property type="match status" value="1"/>
</dbReference>
<comment type="caution">
    <text evidence="4">The sequence shown here is derived from an EMBL/GenBank/DDBJ whole genome shotgun (WGS) entry which is preliminary data.</text>
</comment>
<keyword evidence="2" id="KW-0378">Hydrolase</keyword>
<evidence type="ECO:0000259" key="3">
    <source>
        <dbReference type="Pfam" id="PF13023"/>
    </source>
</evidence>
<name>A0ABT2YR74_9GAMM</name>
<accession>A0ABT2YR74</accession>
<keyword evidence="1" id="KW-0479">Metal-binding</keyword>
<dbReference type="PANTHER" id="PTHR11845:SF13">
    <property type="entry name" value="5'-DEOXYNUCLEOTIDASE HDDC2"/>
    <property type="match status" value="1"/>
</dbReference>
<dbReference type="InterPro" id="IPR006674">
    <property type="entry name" value="HD_domain"/>
</dbReference>
<organism evidence="4 5">
    <name type="scientific">Marinomonas sargassi</name>
    <dbReference type="NCBI Taxonomy" id="2984494"/>
    <lineage>
        <taxon>Bacteria</taxon>
        <taxon>Pseudomonadati</taxon>
        <taxon>Pseudomonadota</taxon>
        <taxon>Gammaproteobacteria</taxon>
        <taxon>Oceanospirillales</taxon>
        <taxon>Oceanospirillaceae</taxon>
        <taxon>Marinomonas</taxon>
    </lineage>
</organism>
<evidence type="ECO:0000313" key="4">
    <source>
        <dbReference type="EMBL" id="MCV2402392.1"/>
    </source>
</evidence>
<feature type="domain" description="HD" evidence="3">
    <location>
        <begin position="16"/>
        <end position="178"/>
    </location>
</feature>
<proteinExistence type="predicted"/>
<keyword evidence="5" id="KW-1185">Reference proteome</keyword>